<dbReference type="GO" id="GO:0019752">
    <property type="term" value="P:carboxylic acid metabolic process"/>
    <property type="evidence" value="ECO:0007669"/>
    <property type="project" value="InterPro"/>
</dbReference>
<evidence type="ECO:0000256" key="1">
    <source>
        <dbReference type="ARBA" id="ARBA00001933"/>
    </source>
</evidence>
<sequence>MRNNSQAKRSAIVEELKQLADAEAFYDEWHLFAYNYSAGDPLVKQIGQEAFNLFMDKNALDFTVFPSAMHLERRLVSLAKSWMRGTEETNGIFTSGGTESLLLAVLAAREQYRALGKNRTPVIVAPETIHPSLVKAAFYFGMRVHKTPIGADGRALVKPLIDALGEDTALVALSAPSWAYGNIDPVAEIAPEAARLHIPVHVDACFGGMYLPFARLNGLSIADFDFSVTGVSSISLDFHKFGYTPKGASMVLFRDFCYAIRTTYVNAQTPGYVLVNRGVLSSKSVGHLAAAYAVVSYIGTEGYRQYAQEIGKAAEAFRNGLSKLGFTPAISSEDIVCTFYHPKIDLVRLALNLKKKGWVFHLLKANPDAGIPACIHLTINPVHLHIVDQFLKDIESAMSEDSGFNGDFLRENPSDLVRKLSDGSIDPILLPVLLDVVPPSEAEVQIRSVVNSWFKP</sequence>
<dbReference type="EMBL" id="QPJS01000001">
    <property type="protein sequence ID" value="RCX05059.1"/>
    <property type="molecule type" value="Genomic_DNA"/>
</dbReference>
<keyword evidence="3 6" id="KW-0456">Lyase</keyword>
<dbReference type="GO" id="GO:0016830">
    <property type="term" value="F:carbon-carbon lyase activity"/>
    <property type="evidence" value="ECO:0007669"/>
    <property type="project" value="InterPro"/>
</dbReference>
<evidence type="ECO:0000313" key="8">
    <source>
        <dbReference type="Proteomes" id="UP000253517"/>
    </source>
</evidence>
<accession>A0A369A6Z7</accession>
<name>A0A369A6Z7_9FLAO</name>
<protein>
    <submittedName>
        <fullName evidence="7">Glutamate/tyrosine decarboxylase-like PLP-dependent enzyme</fullName>
    </submittedName>
</protein>
<dbReference type="SUPFAM" id="SSF53383">
    <property type="entry name" value="PLP-dependent transferases"/>
    <property type="match status" value="1"/>
</dbReference>
<evidence type="ECO:0000313" key="7">
    <source>
        <dbReference type="EMBL" id="RCX05059.1"/>
    </source>
</evidence>
<evidence type="ECO:0000256" key="2">
    <source>
        <dbReference type="ARBA" id="ARBA00022898"/>
    </source>
</evidence>
<dbReference type="Pfam" id="PF00282">
    <property type="entry name" value="Pyridoxal_deC"/>
    <property type="match status" value="1"/>
</dbReference>
<dbReference type="RefSeq" id="WP_051889261.1">
    <property type="nucleotide sequence ID" value="NZ_BHZF01000001.1"/>
</dbReference>
<dbReference type="InterPro" id="IPR015424">
    <property type="entry name" value="PyrdxlP-dep_Trfase"/>
</dbReference>
<organism evidence="7 8">
    <name type="scientific">Schleiferia thermophila</name>
    <dbReference type="NCBI Taxonomy" id="884107"/>
    <lineage>
        <taxon>Bacteria</taxon>
        <taxon>Pseudomonadati</taxon>
        <taxon>Bacteroidota</taxon>
        <taxon>Flavobacteriia</taxon>
        <taxon>Flavobacteriales</taxon>
        <taxon>Schleiferiaceae</taxon>
        <taxon>Schleiferia</taxon>
    </lineage>
</organism>
<reference evidence="7 8" key="1">
    <citation type="submission" date="2018-07" db="EMBL/GenBank/DDBJ databases">
        <title>Genomic Encyclopedia of Type Strains, Phase IV (KMG-IV): sequencing the most valuable type-strain genomes for metagenomic binning, comparative biology and taxonomic classification.</title>
        <authorList>
            <person name="Goeker M."/>
        </authorList>
    </citation>
    <scope>NUCLEOTIDE SEQUENCE [LARGE SCALE GENOMIC DNA]</scope>
    <source>
        <strain evidence="7 8">DSM 21410</strain>
    </source>
</reference>
<dbReference type="AlphaFoldDB" id="A0A369A6Z7"/>
<dbReference type="InterPro" id="IPR050477">
    <property type="entry name" value="GrpII_AminoAcid_Decarb"/>
</dbReference>
<evidence type="ECO:0000256" key="3">
    <source>
        <dbReference type="ARBA" id="ARBA00023239"/>
    </source>
</evidence>
<comment type="caution">
    <text evidence="7">The sequence shown here is derived from an EMBL/GenBank/DDBJ whole genome shotgun (WGS) entry which is preliminary data.</text>
</comment>
<keyword evidence="2 5" id="KW-0663">Pyridoxal phosphate</keyword>
<keyword evidence="8" id="KW-1185">Reference proteome</keyword>
<evidence type="ECO:0000256" key="4">
    <source>
        <dbReference type="ARBA" id="ARBA00038302"/>
    </source>
</evidence>
<dbReference type="PANTHER" id="PTHR42735:SF6">
    <property type="entry name" value="SPHINGOSINE-1-PHOSPHATE LYASE 1"/>
    <property type="match status" value="1"/>
</dbReference>
<comment type="cofactor">
    <cofactor evidence="1 5 6">
        <name>pyridoxal 5'-phosphate</name>
        <dbReference type="ChEBI" id="CHEBI:597326"/>
    </cofactor>
</comment>
<dbReference type="PANTHER" id="PTHR42735">
    <property type="match status" value="1"/>
</dbReference>
<dbReference type="InterPro" id="IPR015422">
    <property type="entry name" value="PyrdxlP-dep_Trfase_small"/>
</dbReference>
<feature type="modified residue" description="N6-(pyridoxal phosphate)lysine" evidence="5">
    <location>
        <position position="240"/>
    </location>
</feature>
<dbReference type="Gene3D" id="3.90.1150.10">
    <property type="entry name" value="Aspartate Aminotransferase, domain 1"/>
    <property type="match status" value="1"/>
</dbReference>
<dbReference type="InterPro" id="IPR015421">
    <property type="entry name" value="PyrdxlP-dep_Trfase_major"/>
</dbReference>
<dbReference type="Gene3D" id="3.40.640.10">
    <property type="entry name" value="Type I PLP-dependent aspartate aminotransferase-like (Major domain)"/>
    <property type="match status" value="1"/>
</dbReference>
<comment type="similarity">
    <text evidence="4">Belongs to the group II decarboxylase family. Sphingosine-1-phosphate lyase subfamily.</text>
</comment>
<dbReference type="Proteomes" id="UP000253517">
    <property type="component" value="Unassembled WGS sequence"/>
</dbReference>
<evidence type="ECO:0000256" key="6">
    <source>
        <dbReference type="RuleBase" id="RU000382"/>
    </source>
</evidence>
<dbReference type="GO" id="GO:0030170">
    <property type="term" value="F:pyridoxal phosphate binding"/>
    <property type="evidence" value="ECO:0007669"/>
    <property type="project" value="InterPro"/>
</dbReference>
<dbReference type="InterPro" id="IPR002129">
    <property type="entry name" value="PyrdxlP-dep_de-COase"/>
</dbReference>
<evidence type="ECO:0000256" key="5">
    <source>
        <dbReference type="PIRSR" id="PIRSR602129-50"/>
    </source>
</evidence>
<gene>
    <name evidence="7" type="ORF">DES35_101339</name>
</gene>
<proteinExistence type="inferred from homology"/>